<protein>
    <submittedName>
        <fullName evidence="1">Uncharacterized protein</fullName>
    </submittedName>
</protein>
<organism evidence="1 2">
    <name type="scientific">Vaccinium darrowii</name>
    <dbReference type="NCBI Taxonomy" id="229202"/>
    <lineage>
        <taxon>Eukaryota</taxon>
        <taxon>Viridiplantae</taxon>
        <taxon>Streptophyta</taxon>
        <taxon>Embryophyta</taxon>
        <taxon>Tracheophyta</taxon>
        <taxon>Spermatophyta</taxon>
        <taxon>Magnoliopsida</taxon>
        <taxon>eudicotyledons</taxon>
        <taxon>Gunneridae</taxon>
        <taxon>Pentapetalae</taxon>
        <taxon>asterids</taxon>
        <taxon>Ericales</taxon>
        <taxon>Ericaceae</taxon>
        <taxon>Vaccinioideae</taxon>
        <taxon>Vaccinieae</taxon>
        <taxon>Vaccinium</taxon>
    </lineage>
</organism>
<reference evidence="1 2" key="1">
    <citation type="journal article" date="2021" name="Hortic Res">
        <title>High-quality reference genome and annotation aids understanding of berry development for evergreen blueberry (Vaccinium darrowii).</title>
        <authorList>
            <person name="Yu J."/>
            <person name="Hulse-Kemp A.M."/>
            <person name="Babiker E."/>
            <person name="Staton M."/>
        </authorList>
    </citation>
    <scope>NUCLEOTIDE SEQUENCE [LARGE SCALE GENOMIC DNA]</scope>
    <source>
        <strain evidence="2">cv. NJ 8807/NJ 8810</strain>
        <tissue evidence="1">Young leaf</tissue>
    </source>
</reference>
<evidence type="ECO:0000313" key="1">
    <source>
        <dbReference type="EMBL" id="KAH7834613.1"/>
    </source>
</evidence>
<proteinExistence type="predicted"/>
<dbReference type="Proteomes" id="UP000828048">
    <property type="component" value="Chromosome 2"/>
</dbReference>
<evidence type="ECO:0000313" key="2">
    <source>
        <dbReference type="Proteomes" id="UP000828048"/>
    </source>
</evidence>
<dbReference type="EMBL" id="CM037152">
    <property type="protein sequence ID" value="KAH7834613.1"/>
    <property type="molecule type" value="Genomic_DNA"/>
</dbReference>
<sequence>MASVYRSRRDERPGGKIVRGRQTAAARSKTPYDRPAPAAAGSSPPQNPNWLSGVVYPTSRMIATGATKLFTFVFAPESSSSSSSSGTDSSPEDGMDDGADDYDVPYDNGGSLNESGGGVLLAVDGCSHSSHSFSIGKHNWPSCHRSRIPVPRESVARFLTGDTQKGQYILLLSCGQGIGLKGSASKISVLVLLFIAATGGSIVVLTCE</sequence>
<gene>
    <name evidence="1" type="ORF">Vadar_017903</name>
</gene>
<name>A0ACB7X1U7_9ERIC</name>
<accession>A0ACB7X1U7</accession>
<keyword evidence="2" id="KW-1185">Reference proteome</keyword>
<comment type="caution">
    <text evidence="1">The sequence shown here is derived from an EMBL/GenBank/DDBJ whole genome shotgun (WGS) entry which is preliminary data.</text>
</comment>